<sequence length="330" mass="37790">MAIENKMRLVGGRFYQNVRRLLKRCRQREETAIIPDDVVQFSSVLTLDAPEREVESLLPPQEGDEQYRMAVHHFGLLGTLGALPLRYTEWLIDRRYRYGDESAQAFIDIFTHRLLSLRFQAWQKYRLYINTELQPHTELQIHAEWQNYRALPAVIPAVAGQLMADTTQRSHPACVGLLATPVRSMVNLQQLLQRELSMAVNIQPFKGRWQYAEQAHCCCLGRSLLGDNPMLGRAYWDIQSGFHIQLGPFAARQRAAFMPGNEQYRKLTQWVWQFAGPLLSFSLELLVQHSGQGNLLNGSRQLGWDGCLGNTGESNIQRLYLAECTGPYAN</sequence>
<dbReference type="PANTHER" id="PTHR35564:SF4">
    <property type="entry name" value="CYTOPLASMIC PROTEIN"/>
    <property type="match status" value="1"/>
</dbReference>
<evidence type="ECO:0000313" key="1">
    <source>
        <dbReference type="EMBL" id="RAW91870.1"/>
    </source>
</evidence>
<comment type="caution">
    <text evidence="1">The sequence shown here is derived from an EMBL/GenBank/DDBJ whole genome shotgun (WGS) entry which is preliminary data.</text>
</comment>
<dbReference type="AlphaFoldDB" id="A0A329VI10"/>
<dbReference type="InterPro" id="IPR010732">
    <property type="entry name" value="T6SS_TssG-like"/>
</dbReference>
<proteinExistence type="predicted"/>
<evidence type="ECO:0000313" key="2">
    <source>
        <dbReference type="Proteomes" id="UP000250870"/>
    </source>
</evidence>
<gene>
    <name evidence="1" type="ORF">CKY01_06745</name>
</gene>
<dbReference type="NCBIfam" id="TIGR03347">
    <property type="entry name" value="VI_chp_1"/>
    <property type="match status" value="1"/>
</dbReference>
<accession>A0A329VI10</accession>
<reference evidence="1 2" key="1">
    <citation type="journal article" date="2018" name="Int. J. Syst. Evol. Microbiol.">
        <title>Whole-genome-based revisit of Photorhabdus phylogeny: proposal for the elevation of most Photorhabdus subspecies to the species level and description of one novel species Photorhabdus bodei sp. nov., and one novel subspecies Photorhabdus laumondii subsp. clarkei subsp. nov.</title>
        <authorList>
            <person name="Machado R.A.R."/>
            <person name="Wuthrich D."/>
            <person name="Kuhnert P."/>
            <person name="Arce C.C.M."/>
            <person name="Thonen L."/>
            <person name="Ruiz C."/>
            <person name="Zhang X."/>
            <person name="Robert C.A.M."/>
            <person name="Karimi J."/>
            <person name="Kamali S."/>
            <person name="Ma J."/>
            <person name="Bruggmann R."/>
            <person name="Erb M."/>
        </authorList>
    </citation>
    <scope>NUCLEOTIDE SEQUENCE [LARGE SCALE GENOMIC DNA]</scope>
    <source>
        <strain evidence="1 2">BOJ-47</strain>
    </source>
</reference>
<dbReference type="EMBL" id="NSCI01000006">
    <property type="protein sequence ID" value="RAW91870.1"/>
    <property type="molecule type" value="Genomic_DNA"/>
</dbReference>
<protein>
    <submittedName>
        <fullName evidence="1">Type VI secretion system baseplate subunit TssG</fullName>
    </submittedName>
</protein>
<dbReference type="Proteomes" id="UP000250870">
    <property type="component" value="Unassembled WGS sequence"/>
</dbReference>
<dbReference type="Pfam" id="PF06996">
    <property type="entry name" value="T6SS_TssG"/>
    <property type="match status" value="1"/>
</dbReference>
<dbReference type="RefSeq" id="WP_113025147.1">
    <property type="nucleotide sequence ID" value="NZ_CAWNWQ010000006.1"/>
</dbReference>
<organism evidence="1 2">
    <name type="scientific">Photorhabdus laumondii subsp. clarkei</name>
    <dbReference type="NCBI Taxonomy" id="2029685"/>
    <lineage>
        <taxon>Bacteria</taxon>
        <taxon>Pseudomonadati</taxon>
        <taxon>Pseudomonadota</taxon>
        <taxon>Gammaproteobacteria</taxon>
        <taxon>Enterobacterales</taxon>
        <taxon>Morganellaceae</taxon>
        <taxon>Photorhabdus</taxon>
    </lineage>
</organism>
<name>A0A329VI10_9GAMM</name>
<dbReference type="PANTHER" id="PTHR35564">
    <property type="match status" value="1"/>
</dbReference>